<comment type="function">
    <text evidence="8">Catalyzes a 2-step reaction, involving the ATP-dependent carboxylation of the covalently attached biotin in the first step and the transfer of the carboxyl group to pyruvate in the second.</text>
</comment>
<accession>A0AAJ6AIB0</accession>
<dbReference type="InterPro" id="IPR005481">
    <property type="entry name" value="BC-like_N"/>
</dbReference>
<proteinExistence type="predicted"/>
<feature type="binding site" evidence="10">
    <location>
        <position position="907"/>
    </location>
    <ligand>
        <name>substrate</name>
    </ligand>
</feature>
<dbReference type="NCBIfam" id="NF006761">
    <property type="entry name" value="PRK09282.1"/>
    <property type="match status" value="1"/>
</dbReference>
<dbReference type="InterPro" id="IPR000891">
    <property type="entry name" value="PYR_CT"/>
</dbReference>
<dbReference type="CDD" id="cd06850">
    <property type="entry name" value="biotinyl_domain"/>
    <property type="match status" value="1"/>
</dbReference>
<dbReference type="PROSITE" id="PS50991">
    <property type="entry name" value="PYR_CT"/>
    <property type="match status" value="1"/>
</dbReference>
<evidence type="ECO:0000256" key="7">
    <source>
        <dbReference type="ARBA" id="ARBA00023267"/>
    </source>
</evidence>
<dbReference type="Pfam" id="PF02786">
    <property type="entry name" value="CPSase_L_D2"/>
    <property type="match status" value="1"/>
</dbReference>
<dbReference type="NCBIfam" id="NF009554">
    <property type="entry name" value="PRK12999.1"/>
    <property type="match status" value="1"/>
</dbReference>
<name>A0AAJ6AIB0_9MICC</name>
<dbReference type="SUPFAM" id="SSF51246">
    <property type="entry name" value="Rudiment single hybrid motif"/>
    <property type="match status" value="1"/>
</dbReference>
<dbReference type="SUPFAM" id="SSF51230">
    <property type="entry name" value="Single hybrid motif"/>
    <property type="match status" value="1"/>
</dbReference>
<evidence type="ECO:0000259" key="16">
    <source>
        <dbReference type="PROSITE" id="PS50979"/>
    </source>
</evidence>
<keyword evidence="18" id="KW-0670">Pyruvate</keyword>
<evidence type="ECO:0000256" key="9">
    <source>
        <dbReference type="PIRSR" id="PIRSR001594-1"/>
    </source>
</evidence>
<feature type="binding site" evidence="10">
    <location>
        <position position="136"/>
    </location>
    <ligand>
        <name>ATP</name>
        <dbReference type="ChEBI" id="CHEBI:30616"/>
    </ligand>
</feature>
<dbReference type="SUPFAM" id="SSF89000">
    <property type="entry name" value="post-HMGL domain-like"/>
    <property type="match status" value="1"/>
</dbReference>
<evidence type="ECO:0000256" key="4">
    <source>
        <dbReference type="ARBA" id="ARBA00022723"/>
    </source>
</evidence>
<comment type="catalytic activity">
    <reaction evidence="8">
        <text>hydrogencarbonate + pyruvate + ATP = oxaloacetate + ADP + phosphate + H(+)</text>
        <dbReference type="Rhea" id="RHEA:20844"/>
        <dbReference type="ChEBI" id="CHEBI:15361"/>
        <dbReference type="ChEBI" id="CHEBI:15378"/>
        <dbReference type="ChEBI" id="CHEBI:16452"/>
        <dbReference type="ChEBI" id="CHEBI:17544"/>
        <dbReference type="ChEBI" id="CHEBI:30616"/>
        <dbReference type="ChEBI" id="CHEBI:43474"/>
        <dbReference type="ChEBI" id="CHEBI:456216"/>
        <dbReference type="EC" id="6.4.1.1"/>
    </reaction>
</comment>
<dbReference type="SMART" id="SM00878">
    <property type="entry name" value="Biotin_carb_C"/>
    <property type="match status" value="1"/>
</dbReference>
<feature type="region of interest" description="Disordered" evidence="13">
    <location>
        <begin position="968"/>
        <end position="995"/>
    </location>
</feature>
<dbReference type="SUPFAM" id="SSF51569">
    <property type="entry name" value="Aldolase"/>
    <property type="match status" value="1"/>
</dbReference>
<feature type="region of interest" description="Disordered" evidence="13">
    <location>
        <begin position="1"/>
        <end position="20"/>
    </location>
</feature>
<dbReference type="SUPFAM" id="SSF52440">
    <property type="entry name" value="PreATP-grasp domain"/>
    <property type="match status" value="1"/>
</dbReference>
<dbReference type="Pfam" id="PF00682">
    <property type="entry name" value="HMGL-like"/>
    <property type="match status" value="1"/>
</dbReference>
<dbReference type="InterPro" id="IPR011761">
    <property type="entry name" value="ATP-grasp"/>
</dbReference>
<keyword evidence="19" id="KW-1185">Reference proteome</keyword>
<dbReference type="GO" id="GO:0006094">
    <property type="term" value="P:gluconeogenesis"/>
    <property type="evidence" value="ECO:0007669"/>
    <property type="project" value="InterPro"/>
</dbReference>
<feature type="region of interest" description="Disordered" evidence="13">
    <location>
        <begin position="499"/>
        <end position="534"/>
    </location>
</feature>
<keyword evidence="3 8" id="KW-0436">Ligase</keyword>
<feature type="binding site" evidence="10">
    <location>
        <position position="645"/>
    </location>
    <ligand>
        <name>substrate</name>
    </ligand>
</feature>
<dbReference type="Pfam" id="PF02436">
    <property type="entry name" value="PYC_OADA"/>
    <property type="match status" value="1"/>
</dbReference>
<dbReference type="InterPro" id="IPR005479">
    <property type="entry name" value="CPAse_ATP-bd"/>
</dbReference>
<dbReference type="Pfam" id="PF02785">
    <property type="entry name" value="Biotin_carb_C"/>
    <property type="match status" value="1"/>
</dbReference>
<dbReference type="FunFam" id="3.20.20.70:FF:000120">
    <property type="entry name" value="Pyruvate carboxylase"/>
    <property type="match status" value="1"/>
</dbReference>
<feature type="binding site" evidence="10">
    <location>
        <position position="219"/>
    </location>
    <ligand>
        <name>ATP</name>
        <dbReference type="ChEBI" id="CHEBI:30616"/>
    </ligand>
</feature>
<evidence type="ECO:0000256" key="2">
    <source>
        <dbReference type="ARBA" id="ARBA00013057"/>
    </source>
</evidence>
<evidence type="ECO:0000313" key="19">
    <source>
        <dbReference type="Proteomes" id="UP001224674"/>
    </source>
</evidence>
<dbReference type="SUPFAM" id="SSF56059">
    <property type="entry name" value="Glutathione synthetase ATP-binding domain-like"/>
    <property type="match status" value="1"/>
</dbReference>
<dbReference type="Pfam" id="PF00289">
    <property type="entry name" value="Biotin_carb_N"/>
    <property type="match status" value="1"/>
</dbReference>
<dbReference type="InterPro" id="IPR005930">
    <property type="entry name" value="Pyruv_COase"/>
</dbReference>
<dbReference type="NCBIfam" id="TIGR01235">
    <property type="entry name" value="pyruv_carbox"/>
    <property type="match status" value="1"/>
</dbReference>
<feature type="binding site" evidence="10">
    <location>
        <position position="254"/>
    </location>
    <ligand>
        <name>ATP</name>
        <dbReference type="ChEBI" id="CHEBI:30616"/>
    </ligand>
</feature>
<evidence type="ECO:0000256" key="8">
    <source>
        <dbReference type="PIRNR" id="PIRNR001594"/>
    </source>
</evidence>
<dbReference type="FunFam" id="3.30.470.20:FF:000012">
    <property type="entry name" value="Pyruvate carboxylase"/>
    <property type="match status" value="1"/>
</dbReference>
<keyword evidence="4 11" id="KW-0479">Metal-binding</keyword>
<dbReference type="Gene3D" id="3.10.600.10">
    <property type="entry name" value="pyruvate carboxylase f1077a mutant domain"/>
    <property type="match status" value="1"/>
</dbReference>
<dbReference type="Gene3D" id="3.30.470.20">
    <property type="entry name" value="ATP-grasp fold, B domain"/>
    <property type="match status" value="1"/>
</dbReference>
<evidence type="ECO:0000256" key="12">
    <source>
        <dbReference type="PIRSR" id="PIRSR001594-4"/>
    </source>
</evidence>
<feature type="domain" description="Biotin carboxylation" evidence="16">
    <location>
        <begin position="20"/>
        <end position="473"/>
    </location>
</feature>
<dbReference type="EMBL" id="CP122566">
    <property type="protein sequence ID" value="WGH93996.1"/>
    <property type="molecule type" value="Genomic_DNA"/>
</dbReference>
<feature type="domain" description="Lipoyl-binding" evidence="14">
    <location>
        <begin position="1094"/>
        <end position="1168"/>
    </location>
</feature>
<dbReference type="PROSITE" id="PS50975">
    <property type="entry name" value="ATP_GRASP"/>
    <property type="match status" value="1"/>
</dbReference>
<gene>
    <name evidence="18" type="ORF">QDX21_04140</name>
</gene>
<dbReference type="InterPro" id="IPR005482">
    <property type="entry name" value="Biotin_COase_C"/>
</dbReference>
<dbReference type="PROSITE" id="PS00867">
    <property type="entry name" value="CPSASE_2"/>
    <property type="match status" value="1"/>
</dbReference>
<dbReference type="PROSITE" id="PS50968">
    <property type="entry name" value="BIOTINYL_LIPOYL"/>
    <property type="match status" value="1"/>
</dbReference>
<evidence type="ECO:0000256" key="1">
    <source>
        <dbReference type="ARBA" id="ARBA00001953"/>
    </source>
</evidence>
<dbReference type="InterPro" id="IPR011053">
    <property type="entry name" value="Single_hybrid_motif"/>
</dbReference>
<evidence type="ECO:0000256" key="10">
    <source>
        <dbReference type="PIRSR" id="PIRSR001594-2"/>
    </source>
</evidence>
<dbReference type="Gene3D" id="3.20.20.70">
    <property type="entry name" value="Aldolase class I"/>
    <property type="match status" value="1"/>
</dbReference>
<feature type="binding site" evidence="11">
    <location>
        <position position="573"/>
    </location>
    <ligand>
        <name>Mn(2+)</name>
        <dbReference type="ChEBI" id="CHEBI:29035"/>
    </ligand>
</feature>
<feature type="binding site" evidence="11">
    <location>
        <position position="772"/>
    </location>
    <ligand>
        <name>Mn(2+)</name>
        <dbReference type="ChEBI" id="CHEBI:29035"/>
    </ligand>
</feature>
<feature type="modified residue" description="N6-biotinyllysine" evidence="12">
    <location>
        <position position="1134"/>
    </location>
</feature>
<evidence type="ECO:0000259" key="14">
    <source>
        <dbReference type="PROSITE" id="PS50968"/>
    </source>
</evidence>
<feature type="modified residue" description="N6-carboxylysine" evidence="12">
    <location>
        <position position="743"/>
    </location>
</feature>
<evidence type="ECO:0000313" key="18">
    <source>
        <dbReference type="EMBL" id="WGH93996.1"/>
    </source>
</evidence>
<keyword evidence="7 8" id="KW-0092">Biotin</keyword>
<dbReference type="GO" id="GO:0005737">
    <property type="term" value="C:cytoplasm"/>
    <property type="evidence" value="ECO:0007669"/>
    <property type="project" value="TreeGrafter"/>
</dbReference>
<dbReference type="EC" id="6.4.1.1" evidence="2 8"/>
<dbReference type="CDD" id="cd07937">
    <property type="entry name" value="DRE_TIM_PC_TC_5S"/>
    <property type="match status" value="1"/>
</dbReference>
<dbReference type="PROSITE" id="PS50979">
    <property type="entry name" value="BC"/>
    <property type="match status" value="1"/>
</dbReference>
<dbReference type="Gene3D" id="2.40.50.100">
    <property type="match status" value="1"/>
</dbReference>
<reference evidence="18 19" key="1">
    <citation type="submission" date="2023-03" db="EMBL/GenBank/DDBJ databases">
        <title>Complete genome sequences of several Auritidibacter ignavus strains isolated from ear infections.</title>
        <authorList>
            <person name="Baehr T."/>
            <person name="Baumhoegger A.M."/>
        </authorList>
    </citation>
    <scope>NUCLEOTIDE SEQUENCE [LARGE SCALE GENOMIC DNA]</scope>
    <source>
        <strain evidence="18 19">BABAE-6</strain>
    </source>
</reference>
<feature type="binding site" evidence="11">
    <location>
        <position position="774"/>
    </location>
    <ligand>
        <name>Mn(2+)</name>
        <dbReference type="ChEBI" id="CHEBI:29035"/>
    </ligand>
</feature>
<dbReference type="InterPro" id="IPR011054">
    <property type="entry name" value="Rudment_hybrid_motif"/>
</dbReference>
<evidence type="ECO:0000256" key="3">
    <source>
        <dbReference type="ARBA" id="ARBA00022598"/>
    </source>
</evidence>
<protein>
    <recommendedName>
        <fullName evidence="2 8">Pyruvate carboxylase</fullName>
        <ecNumber evidence="2 8">6.4.1.1</ecNumber>
    </recommendedName>
</protein>
<sequence>MASKDSVQPNRPAQSDQPTGFSKVLVANRGEIAVRAFRACYELGAKTVGVFPYEDRNSIHRQKADEAYLIGEEGHPVRAYLDVDEIIRVAQQAGAEAIYPGYGFLSENPELARKTAEAGLTFVGPPADVLEVTGNKVASLRAARQAGIPTLQSTDPTDDAEALIAQADDIGYPLFVKAVAGGGGRGMRRVEHAKDLPDALSAAMREADTAFGDPTVFLEQAVVRPRHIEVQVLADSQGNVVHIFERDCSMQRRHQKVVEMAPAPNLDDSIRQELYRDAVKFAKSMNYVNAGTVEFLVDTAGERAGEHFFIEMNPRIQVEHTVTEEVTDIDLVSSQLRIATGESLEDLGITQENLRLRGAAIQCRITTEDPANDFRPDTGTVSAYRSAGGSGIRLDGGTIYTGAEISPHFDSMLVKLTGRGRDFAAARRRVRRALAEFRIRGVATNIPFLLNVLDDPQFIAGDVATDFIDQHPELTQINRSKNRGSRALQYLADVTVNQPHGPRVEGIDPRDKLPSFPGDKREEPERSPFDGVSHKVEPPAGWREVLLDKGPEGFATALREHQGLAVTDTTFRDAHQSLLATRIRTRDLLAAAPAVSHRLSQLFSAEVWGGATYDVALRFLAEDPWDRLARLREAMPNIPLQMLLRGRNTVGYTPYPQEVTEAFVAEAAETGIDIFRIFDALNDVEQIIPAITAVRERTSAVAEAALCYTGNLLDPDEKLYTLDYYLNLAERMVDAGAHVLGIKDMAGLLRPEAARRLVTELRSRFDVPVHLHTHDTAGGQLATLLAASEAGVDAVDVAVASMSGTTSQVSMSALVAATNFTDRETGLGLDDVASLEPYWETVRSIYAPFESGIPASTGRVYQHEIPGGQLSNLRQQAISLGLADRFEQIEDMYGAANKILGNLVKVTPSSKVVGDLALTLVSAQADPADFEENPQNYDIPSSVIDFLSGQLGDPPGGWPEPFRTKALQGREASPQQDETVSAEDSAALKRPGRERQETLNRLLFPGPTREYEEHTRRYGDTSVLHTRDFLYGMTKGMEHVISLGTGVRLLATLQSISEPDEKGMRTVMVTLNGQARQLEVRDNSVESTVRSAEKADRDQPGHIAAPFAGAVTVQVEEGDTVDAGDTVATIEAMKMEAAITTQVAGIVKRVVLTEPTPVDGGDLVLVIDPEN</sequence>
<evidence type="ECO:0000256" key="5">
    <source>
        <dbReference type="ARBA" id="ARBA00022741"/>
    </source>
</evidence>
<keyword evidence="6 8" id="KW-0067">ATP-binding</keyword>
<dbReference type="InterPro" id="IPR016185">
    <property type="entry name" value="PreATP-grasp_dom_sf"/>
</dbReference>
<evidence type="ECO:0000259" key="15">
    <source>
        <dbReference type="PROSITE" id="PS50975"/>
    </source>
</evidence>
<dbReference type="GO" id="GO:0004736">
    <property type="term" value="F:pyruvate carboxylase activity"/>
    <property type="evidence" value="ECO:0007669"/>
    <property type="project" value="UniProtKB-EC"/>
</dbReference>
<feature type="binding site" description="via carbamate group" evidence="11">
    <location>
        <position position="743"/>
    </location>
    <ligand>
        <name>Mn(2+)</name>
        <dbReference type="ChEBI" id="CHEBI:29035"/>
    </ligand>
</feature>
<feature type="active site" evidence="9">
    <location>
        <position position="315"/>
    </location>
</feature>
<evidence type="ECO:0000256" key="6">
    <source>
        <dbReference type="ARBA" id="ARBA00022840"/>
    </source>
</evidence>
<feature type="domain" description="Pyruvate carboxyltransferase" evidence="17">
    <location>
        <begin position="564"/>
        <end position="833"/>
    </location>
</feature>
<dbReference type="InterPro" id="IPR055268">
    <property type="entry name" value="PCB-like"/>
</dbReference>
<dbReference type="InterPro" id="IPR013785">
    <property type="entry name" value="Aldolase_TIM"/>
</dbReference>
<dbReference type="Proteomes" id="UP001224674">
    <property type="component" value="Chromosome"/>
</dbReference>
<dbReference type="GO" id="GO:0046872">
    <property type="term" value="F:metal ion binding"/>
    <property type="evidence" value="ECO:0007669"/>
    <property type="project" value="UniProtKB-KW"/>
</dbReference>
<dbReference type="AlphaFoldDB" id="A0AAJ6AIB0"/>
<dbReference type="RefSeq" id="WP_279675221.1">
    <property type="nucleotide sequence ID" value="NZ_CP122566.1"/>
</dbReference>
<evidence type="ECO:0000256" key="13">
    <source>
        <dbReference type="SAM" id="MobiDB-lite"/>
    </source>
</evidence>
<dbReference type="FunFam" id="3.30.1490.20:FF:000003">
    <property type="entry name" value="acetyl-CoA carboxylase isoform X1"/>
    <property type="match status" value="1"/>
</dbReference>
<dbReference type="GO" id="GO:0005524">
    <property type="term" value="F:ATP binding"/>
    <property type="evidence" value="ECO:0007669"/>
    <property type="project" value="UniProtKB-UniRule"/>
</dbReference>
<dbReference type="PANTHER" id="PTHR43778">
    <property type="entry name" value="PYRUVATE CARBOXYLASE"/>
    <property type="match status" value="1"/>
</dbReference>
<dbReference type="PANTHER" id="PTHR43778:SF2">
    <property type="entry name" value="PYRUVATE CARBOXYLASE, MITOCHONDRIAL"/>
    <property type="match status" value="1"/>
</dbReference>
<dbReference type="PIRSF" id="PIRSF001594">
    <property type="entry name" value="Pyruv_carbox"/>
    <property type="match status" value="1"/>
</dbReference>
<dbReference type="InterPro" id="IPR011764">
    <property type="entry name" value="Biotin_carboxylation_dom"/>
</dbReference>
<dbReference type="InterPro" id="IPR000089">
    <property type="entry name" value="Biotin_lipoyl"/>
</dbReference>
<feature type="compositionally biased region" description="Basic and acidic residues" evidence="13">
    <location>
        <begin position="502"/>
        <end position="534"/>
    </location>
</feature>
<dbReference type="InterPro" id="IPR003379">
    <property type="entry name" value="Carboxylase_cons_dom"/>
</dbReference>
<evidence type="ECO:0000256" key="11">
    <source>
        <dbReference type="PIRSR" id="PIRSR001594-3"/>
    </source>
</evidence>
<organism evidence="18 19">
    <name type="scientific">Auritidibacter ignavus</name>
    <dbReference type="NCBI Taxonomy" id="678932"/>
    <lineage>
        <taxon>Bacteria</taxon>
        <taxon>Bacillati</taxon>
        <taxon>Actinomycetota</taxon>
        <taxon>Actinomycetes</taxon>
        <taxon>Micrococcales</taxon>
        <taxon>Micrococcaceae</taxon>
        <taxon>Auritidibacter</taxon>
    </lineage>
</organism>
<evidence type="ECO:0000259" key="17">
    <source>
        <dbReference type="PROSITE" id="PS50991"/>
    </source>
</evidence>
<keyword evidence="5 8" id="KW-0547">Nucleotide-binding</keyword>
<comment type="cofactor">
    <cofactor evidence="1 8">
        <name>biotin</name>
        <dbReference type="ChEBI" id="CHEBI:57586"/>
    </cofactor>
</comment>
<dbReference type="Pfam" id="PF00364">
    <property type="entry name" value="Biotin_lipoyl"/>
    <property type="match status" value="1"/>
</dbReference>
<feature type="domain" description="ATP-grasp" evidence="15">
    <location>
        <begin position="140"/>
        <end position="340"/>
    </location>
</feature>